<dbReference type="InterPro" id="IPR038770">
    <property type="entry name" value="Na+/solute_symporter_sf"/>
</dbReference>
<evidence type="ECO:0000256" key="5">
    <source>
        <dbReference type="ARBA" id="ARBA00022989"/>
    </source>
</evidence>
<evidence type="ECO:0000256" key="1">
    <source>
        <dbReference type="ARBA" id="ARBA00004141"/>
    </source>
</evidence>
<feature type="transmembrane region" description="Helical" evidence="7">
    <location>
        <begin position="320"/>
        <end position="341"/>
    </location>
</feature>
<accession>W4LVF3</accession>
<comment type="subcellular location">
    <subcellularLocation>
        <location evidence="1">Membrane</location>
        <topology evidence="1">Multi-pass membrane protein</topology>
    </subcellularLocation>
</comment>
<evidence type="ECO:0000313" key="10">
    <source>
        <dbReference type="EMBL" id="ETX01342.1"/>
    </source>
</evidence>
<protein>
    <submittedName>
        <fullName evidence="10">Potassium transporter KefC</fullName>
    </submittedName>
</protein>
<comment type="caution">
    <text evidence="10">The sequence shown here is derived from an EMBL/GenBank/DDBJ whole genome shotgun (WGS) entry which is preliminary data.</text>
</comment>
<dbReference type="Gene3D" id="1.20.1530.20">
    <property type="match status" value="1"/>
</dbReference>
<feature type="transmembrane region" description="Helical" evidence="7">
    <location>
        <begin position="188"/>
        <end position="204"/>
    </location>
</feature>
<keyword evidence="11" id="KW-1185">Reference proteome</keyword>
<evidence type="ECO:0000259" key="8">
    <source>
        <dbReference type="Pfam" id="PF00999"/>
    </source>
</evidence>
<dbReference type="EMBL" id="AZHW01000244">
    <property type="protein sequence ID" value="ETX01342.1"/>
    <property type="molecule type" value="Genomic_DNA"/>
</dbReference>
<evidence type="ECO:0000256" key="6">
    <source>
        <dbReference type="ARBA" id="ARBA00023136"/>
    </source>
</evidence>
<sequence length="520" mass="55721">MDILWIGLAYLLGLAVSLVSLPPLVGYLGVGFVLSAFNWSAGNLLHELAHAGVLLLLFTVGLKLRFRNLLRPEVWAVGSLHFVLVMALFTAGLSVFGLLWKPAAFLAAGLAFSSIVLAAKVLEEKRELGAFHGRVAMGVLVLQDLFAVGLMVIAGAGSVSPWALALIVLIFSQPVLQRVFTLSGHNELLLLLGVVLTLAGGKLFESLGLSSELGAIIIGALLANHPRSPELAHLLWSVKEVFLVAFFVEVGLAGLPNVQALLGSLIFMLAIPIKAIIFFILFLMTSLRARNAFLAALALASYSEFALITAQVGVNNGLLPASYLSALALTVALSFALAAPLNRFGHGLYDRFEAFLSRFETAKRHPDQQPMSLGSTSVLICGMGRTGSAAYEWLRDQGKTVAGLDSDPAQLEACRGKGYRALYGDAEDVQLWADLRLDEIELILLTMPDLEAKRRSLEYLHKRGYSGVVAATSYFPEEDEVLSQAGVHLLFNPFTEAGARLARLGTHALAGLGPLPEAEA</sequence>
<evidence type="ECO:0000313" key="11">
    <source>
        <dbReference type="Proteomes" id="UP000019141"/>
    </source>
</evidence>
<name>W4LVF3_ENTF1</name>
<proteinExistence type="inferred from homology"/>
<evidence type="ECO:0000259" key="9">
    <source>
        <dbReference type="Pfam" id="PF02254"/>
    </source>
</evidence>
<dbReference type="GO" id="GO:0016020">
    <property type="term" value="C:membrane"/>
    <property type="evidence" value="ECO:0007669"/>
    <property type="project" value="UniProtKB-SubCell"/>
</dbReference>
<dbReference type="Pfam" id="PF02254">
    <property type="entry name" value="TrkA_N"/>
    <property type="match status" value="1"/>
</dbReference>
<dbReference type="GO" id="GO:0006813">
    <property type="term" value="P:potassium ion transport"/>
    <property type="evidence" value="ECO:0007669"/>
    <property type="project" value="InterPro"/>
</dbReference>
<dbReference type="PATRIC" id="fig|1429438.4.peg.1658"/>
<dbReference type="Pfam" id="PF00999">
    <property type="entry name" value="Na_H_Exchanger"/>
    <property type="match status" value="1"/>
</dbReference>
<feature type="domain" description="Cation/H+ exchanger transmembrane" evidence="8">
    <location>
        <begin position="10"/>
        <end position="338"/>
    </location>
</feature>
<feature type="transmembrane region" description="Helical" evidence="7">
    <location>
        <begin position="44"/>
        <end position="62"/>
    </location>
</feature>
<keyword evidence="6 7" id="KW-0472">Membrane</keyword>
<evidence type="ECO:0000256" key="2">
    <source>
        <dbReference type="ARBA" id="ARBA00005551"/>
    </source>
</evidence>
<organism evidence="10 11">
    <name type="scientific">Entotheonella factor</name>
    <dbReference type="NCBI Taxonomy" id="1429438"/>
    <lineage>
        <taxon>Bacteria</taxon>
        <taxon>Pseudomonadati</taxon>
        <taxon>Nitrospinota/Tectimicrobiota group</taxon>
        <taxon>Candidatus Tectimicrobiota</taxon>
        <taxon>Candidatus Entotheonellia</taxon>
        <taxon>Candidatus Entotheonellales</taxon>
        <taxon>Candidatus Entotheonellaceae</taxon>
        <taxon>Candidatus Entotheonella</taxon>
    </lineage>
</organism>
<dbReference type="GO" id="GO:1902600">
    <property type="term" value="P:proton transmembrane transport"/>
    <property type="evidence" value="ECO:0007669"/>
    <property type="project" value="InterPro"/>
</dbReference>
<dbReference type="PANTHER" id="PTHR42751">
    <property type="entry name" value="SODIUM/HYDROGEN EXCHANGER FAMILY/TRKA DOMAIN PROTEIN"/>
    <property type="match status" value="1"/>
</dbReference>
<dbReference type="AlphaFoldDB" id="W4LVF3"/>
<dbReference type="SUPFAM" id="SSF51735">
    <property type="entry name" value="NAD(P)-binding Rossmann-fold domains"/>
    <property type="match status" value="1"/>
</dbReference>
<keyword evidence="4 7" id="KW-0812">Transmembrane</keyword>
<feature type="transmembrane region" description="Helical" evidence="7">
    <location>
        <begin position="261"/>
        <end position="285"/>
    </location>
</feature>
<dbReference type="Proteomes" id="UP000019141">
    <property type="component" value="Unassembled WGS sequence"/>
</dbReference>
<keyword evidence="3" id="KW-0813">Transport</keyword>
<keyword evidence="5 7" id="KW-1133">Transmembrane helix</keyword>
<evidence type="ECO:0000256" key="3">
    <source>
        <dbReference type="ARBA" id="ARBA00022448"/>
    </source>
</evidence>
<feature type="domain" description="RCK N-terminal" evidence="9">
    <location>
        <begin position="378"/>
        <end position="493"/>
    </location>
</feature>
<evidence type="ECO:0000256" key="7">
    <source>
        <dbReference type="SAM" id="Phobius"/>
    </source>
</evidence>
<dbReference type="InterPro" id="IPR036291">
    <property type="entry name" value="NAD(P)-bd_dom_sf"/>
</dbReference>
<dbReference type="HOGENOM" id="CLU_005126_12_0_7"/>
<gene>
    <name evidence="10" type="ORF">ETSY1_07750</name>
</gene>
<dbReference type="InterPro" id="IPR003148">
    <property type="entry name" value="RCK_N"/>
</dbReference>
<dbReference type="PANTHER" id="PTHR42751:SF1">
    <property type="entry name" value="CATION_PROTON ANTIPORTER YBAL-RELATED"/>
    <property type="match status" value="1"/>
</dbReference>
<feature type="transmembrane region" description="Helical" evidence="7">
    <location>
        <begin position="292"/>
        <end position="314"/>
    </location>
</feature>
<dbReference type="GO" id="GO:0015297">
    <property type="term" value="F:antiporter activity"/>
    <property type="evidence" value="ECO:0007669"/>
    <property type="project" value="InterPro"/>
</dbReference>
<reference evidence="10 11" key="1">
    <citation type="journal article" date="2014" name="Nature">
        <title>An environmental bacterial taxon with a large and distinct metabolic repertoire.</title>
        <authorList>
            <person name="Wilson M.C."/>
            <person name="Mori T."/>
            <person name="Ruckert C."/>
            <person name="Uria A.R."/>
            <person name="Helf M.J."/>
            <person name="Takada K."/>
            <person name="Gernert C."/>
            <person name="Steffens U.A."/>
            <person name="Heycke N."/>
            <person name="Schmitt S."/>
            <person name="Rinke C."/>
            <person name="Helfrich E.J."/>
            <person name="Brachmann A.O."/>
            <person name="Gurgui C."/>
            <person name="Wakimoto T."/>
            <person name="Kracht M."/>
            <person name="Crusemann M."/>
            <person name="Hentschel U."/>
            <person name="Abe I."/>
            <person name="Matsunaga S."/>
            <person name="Kalinowski J."/>
            <person name="Takeyama H."/>
            <person name="Piel J."/>
        </authorList>
    </citation>
    <scope>NUCLEOTIDE SEQUENCE [LARGE SCALE GENOMIC DNA]</scope>
    <source>
        <strain evidence="11">TSY1</strain>
    </source>
</reference>
<comment type="similarity">
    <text evidence="2">Belongs to the monovalent cation:proton antiporter 2 (CPA2) transporter (TC 2.A.37) family.</text>
</comment>
<evidence type="ECO:0000256" key="4">
    <source>
        <dbReference type="ARBA" id="ARBA00022692"/>
    </source>
</evidence>
<dbReference type="InterPro" id="IPR006153">
    <property type="entry name" value="Cation/H_exchanger_TM"/>
</dbReference>
<dbReference type="Gene3D" id="3.40.50.720">
    <property type="entry name" value="NAD(P)-binding Rossmann-like Domain"/>
    <property type="match status" value="1"/>
</dbReference>
<feature type="transmembrane region" description="Helical" evidence="7">
    <location>
        <begin position="159"/>
        <end position="176"/>
    </location>
</feature>
<feature type="transmembrane region" description="Helical" evidence="7">
    <location>
        <begin position="74"/>
        <end position="97"/>
    </location>
</feature>